<reference evidence="1 2" key="1">
    <citation type="submission" date="2020-05" db="EMBL/GenBank/DDBJ databases">
        <title>Flexivirga sp. ID2601S isolated from air conditioner.</title>
        <authorList>
            <person name="Kim D.H."/>
        </authorList>
    </citation>
    <scope>NUCLEOTIDE SEQUENCE [LARGE SCALE GENOMIC DNA]</scope>
    <source>
        <strain evidence="1 2">ID2601S</strain>
    </source>
</reference>
<proteinExistence type="predicted"/>
<keyword evidence="2" id="KW-1185">Reference proteome</keyword>
<evidence type="ECO:0000313" key="2">
    <source>
        <dbReference type="Proteomes" id="UP000557772"/>
    </source>
</evidence>
<dbReference type="EMBL" id="JABENB010000003">
    <property type="protein sequence ID" value="NNG41251.1"/>
    <property type="molecule type" value="Genomic_DNA"/>
</dbReference>
<comment type="caution">
    <text evidence="1">The sequence shown here is derived from an EMBL/GenBank/DDBJ whole genome shotgun (WGS) entry which is preliminary data.</text>
</comment>
<dbReference type="AlphaFoldDB" id="A0A849APB0"/>
<sequence length="186" mass="20096">MPPPPTVVLLEGRSDVVAVASFARRRAAGELDGVELVDLGGVTNIGGRLERLSIRPEVTRAAGLCDRGEVDVVVRALRRFHPDVQVMGDLAARGFFVCDRDLEDELIRGLGVPGCMSLLDRLGLGERFATFCRQPAWQSQPIVDQLHRFVGTTSGRKELFAGEAAGAIPLDRVPPPIADLLDYVVA</sequence>
<dbReference type="RefSeq" id="WP_171158388.1">
    <property type="nucleotide sequence ID" value="NZ_JABENB010000003.1"/>
</dbReference>
<dbReference type="Proteomes" id="UP000557772">
    <property type="component" value="Unassembled WGS sequence"/>
</dbReference>
<organism evidence="1 2">
    <name type="scientific">Flexivirga aerilata</name>
    <dbReference type="NCBI Taxonomy" id="1656889"/>
    <lineage>
        <taxon>Bacteria</taxon>
        <taxon>Bacillati</taxon>
        <taxon>Actinomycetota</taxon>
        <taxon>Actinomycetes</taxon>
        <taxon>Micrococcales</taxon>
        <taxon>Dermacoccaceae</taxon>
        <taxon>Flexivirga</taxon>
    </lineage>
</organism>
<protein>
    <recommendedName>
        <fullName evidence="3">ATP-dependent endonuclease</fullName>
    </recommendedName>
</protein>
<accession>A0A849APB0</accession>
<evidence type="ECO:0008006" key="3">
    <source>
        <dbReference type="Google" id="ProtNLM"/>
    </source>
</evidence>
<gene>
    <name evidence="1" type="ORF">HJ588_18490</name>
</gene>
<name>A0A849APB0_9MICO</name>
<evidence type="ECO:0000313" key="1">
    <source>
        <dbReference type="EMBL" id="NNG41251.1"/>
    </source>
</evidence>